<dbReference type="FunCoup" id="A0A3N4L3G0">
    <property type="interactions" value="11"/>
</dbReference>
<dbReference type="InterPro" id="IPR005493">
    <property type="entry name" value="RraA/RraA-like"/>
</dbReference>
<comment type="cofactor">
    <cofactor evidence="1">
        <name>Mg(2+)</name>
        <dbReference type="ChEBI" id="CHEBI:18420"/>
    </cofactor>
</comment>
<dbReference type="Pfam" id="PF03737">
    <property type="entry name" value="RraA-like"/>
    <property type="match status" value="1"/>
</dbReference>
<dbReference type="SUPFAM" id="SSF89562">
    <property type="entry name" value="RraA-like"/>
    <property type="match status" value="1"/>
</dbReference>
<accession>A0A3N4L3G0</accession>
<dbReference type="InParanoid" id="A0A3N4L3G0"/>
<dbReference type="PANTHER" id="PTHR33254:SF4">
    <property type="entry name" value="4-HYDROXY-4-METHYL-2-OXOGLUTARATE ALDOLASE 3-RELATED"/>
    <property type="match status" value="1"/>
</dbReference>
<evidence type="ECO:0000313" key="3">
    <source>
        <dbReference type="Proteomes" id="UP000277580"/>
    </source>
</evidence>
<dbReference type="InterPro" id="IPR036704">
    <property type="entry name" value="RraA/RraA-like_sf"/>
</dbReference>
<feature type="binding site" evidence="1">
    <location>
        <position position="121"/>
    </location>
    <ligand>
        <name>Mg(2+)</name>
        <dbReference type="ChEBI" id="CHEBI:18420"/>
    </ligand>
</feature>
<keyword evidence="1" id="KW-0479">Metal-binding</keyword>
<dbReference type="PANTHER" id="PTHR33254">
    <property type="entry name" value="4-HYDROXY-4-METHYL-2-OXOGLUTARATE ALDOLASE 3-RELATED"/>
    <property type="match status" value="1"/>
</dbReference>
<dbReference type="EMBL" id="ML119106">
    <property type="protein sequence ID" value="RPB17430.1"/>
    <property type="molecule type" value="Genomic_DNA"/>
</dbReference>
<dbReference type="GO" id="GO:0047443">
    <property type="term" value="F:4-hydroxy-4-methyl-2-oxoglutarate aldolase activity"/>
    <property type="evidence" value="ECO:0007669"/>
    <property type="project" value="TreeGrafter"/>
</dbReference>
<dbReference type="Proteomes" id="UP000277580">
    <property type="component" value="Unassembled WGS sequence"/>
</dbReference>
<sequence>MGDKEALMDALKQYNACDISDALLKLKVPYAGFLVDILPRTSTPGINISVATTVLFAPKDTTEPKCSLPADTHFADFITPSCTVVVSQPPDQRCAVVGGIVAERMYQLGARAIIVDGRVRDLEELGKRDDLMVFSKGVSTVGAGAEARVVAVDDVITVQGVDVASGDIVFADSKNGVVIIPAAHLVQVVGMLPKMVAADAKAMEDVRSGKKIYDAFKKHRGG</sequence>
<dbReference type="OrthoDB" id="1476984at2759"/>
<dbReference type="Gene3D" id="3.50.30.40">
    <property type="entry name" value="Ribonuclease E inhibitor RraA/RraA-like"/>
    <property type="match status" value="1"/>
</dbReference>
<dbReference type="CDD" id="cd16841">
    <property type="entry name" value="RraA_family"/>
    <property type="match status" value="1"/>
</dbReference>
<name>A0A3N4L3G0_9PEZI</name>
<organism evidence="2 3">
    <name type="scientific">Morchella conica CCBAS932</name>
    <dbReference type="NCBI Taxonomy" id="1392247"/>
    <lineage>
        <taxon>Eukaryota</taxon>
        <taxon>Fungi</taxon>
        <taxon>Dikarya</taxon>
        <taxon>Ascomycota</taxon>
        <taxon>Pezizomycotina</taxon>
        <taxon>Pezizomycetes</taxon>
        <taxon>Pezizales</taxon>
        <taxon>Morchellaceae</taxon>
        <taxon>Morchella</taxon>
    </lineage>
</organism>
<feature type="binding site" evidence="1">
    <location>
        <position position="120"/>
    </location>
    <ligand>
        <name>substrate</name>
    </ligand>
</feature>
<feature type="binding site" evidence="1">
    <location>
        <begin position="98"/>
        <end position="101"/>
    </location>
    <ligand>
        <name>substrate</name>
    </ligand>
</feature>
<keyword evidence="3" id="KW-1185">Reference proteome</keyword>
<dbReference type="GO" id="GO:0008948">
    <property type="term" value="F:oxaloacetate decarboxylase activity"/>
    <property type="evidence" value="ECO:0007669"/>
    <property type="project" value="TreeGrafter"/>
</dbReference>
<proteinExistence type="predicted"/>
<keyword evidence="1" id="KW-0460">Magnesium</keyword>
<dbReference type="AlphaFoldDB" id="A0A3N4L3G0"/>
<gene>
    <name evidence="2" type="ORF">P167DRAFT_515834</name>
</gene>
<protein>
    <submittedName>
        <fullName evidence="2">DlpA domain-containing protein</fullName>
    </submittedName>
</protein>
<reference evidence="2 3" key="1">
    <citation type="journal article" date="2018" name="Nat. Ecol. Evol.">
        <title>Pezizomycetes genomes reveal the molecular basis of ectomycorrhizal truffle lifestyle.</title>
        <authorList>
            <person name="Murat C."/>
            <person name="Payen T."/>
            <person name="Noel B."/>
            <person name="Kuo A."/>
            <person name="Morin E."/>
            <person name="Chen J."/>
            <person name="Kohler A."/>
            <person name="Krizsan K."/>
            <person name="Balestrini R."/>
            <person name="Da Silva C."/>
            <person name="Montanini B."/>
            <person name="Hainaut M."/>
            <person name="Levati E."/>
            <person name="Barry K.W."/>
            <person name="Belfiori B."/>
            <person name="Cichocki N."/>
            <person name="Clum A."/>
            <person name="Dockter R.B."/>
            <person name="Fauchery L."/>
            <person name="Guy J."/>
            <person name="Iotti M."/>
            <person name="Le Tacon F."/>
            <person name="Lindquist E.A."/>
            <person name="Lipzen A."/>
            <person name="Malagnac F."/>
            <person name="Mello A."/>
            <person name="Molinier V."/>
            <person name="Miyauchi S."/>
            <person name="Poulain J."/>
            <person name="Riccioni C."/>
            <person name="Rubini A."/>
            <person name="Sitrit Y."/>
            <person name="Splivallo R."/>
            <person name="Traeger S."/>
            <person name="Wang M."/>
            <person name="Zifcakova L."/>
            <person name="Wipf D."/>
            <person name="Zambonelli A."/>
            <person name="Paolocci F."/>
            <person name="Nowrousian M."/>
            <person name="Ottonello S."/>
            <person name="Baldrian P."/>
            <person name="Spatafora J.W."/>
            <person name="Henrissat B."/>
            <person name="Nagy L.G."/>
            <person name="Aury J.M."/>
            <person name="Wincker P."/>
            <person name="Grigoriev I.V."/>
            <person name="Bonfante P."/>
            <person name="Martin F.M."/>
        </authorList>
    </citation>
    <scope>NUCLEOTIDE SEQUENCE [LARGE SCALE GENOMIC DNA]</scope>
    <source>
        <strain evidence="2 3">CCBAS932</strain>
    </source>
</reference>
<evidence type="ECO:0000256" key="1">
    <source>
        <dbReference type="PIRSR" id="PIRSR605493-1"/>
    </source>
</evidence>
<evidence type="ECO:0000313" key="2">
    <source>
        <dbReference type="EMBL" id="RPB17430.1"/>
    </source>
</evidence>
<dbReference type="GO" id="GO:0046872">
    <property type="term" value="F:metal ion binding"/>
    <property type="evidence" value="ECO:0007669"/>
    <property type="project" value="UniProtKB-KW"/>
</dbReference>